<dbReference type="EMBL" id="CP023778">
    <property type="protein sequence ID" value="ATL68686.1"/>
    <property type="molecule type" value="Genomic_DNA"/>
</dbReference>
<dbReference type="PANTHER" id="PTHR20854:SF4">
    <property type="entry name" value="INOSITOL-1-MONOPHOSPHATASE-RELATED"/>
    <property type="match status" value="1"/>
</dbReference>
<name>A0A291RM71_9NOCA</name>
<dbReference type="GO" id="GO:0008934">
    <property type="term" value="F:inositol monophosphate 1-phosphatase activity"/>
    <property type="evidence" value="ECO:0007669"/>
    <property type="project" value="TreeGrafter"/>
</dbReference>
<dbReference type="InterPro" id="IPR020583">
    <property type="entry name" value="Inositol_monoP_metal-BS"/>
</dbReference>
<dbReference type="PRINTS" id="PR00377">
    <property type="entry name" value="IMPHPHTASES"/>
</dbReference>
<evidence type="ECO:0000256" key="1">
    <source>
        <dbReference type="ARBA" id="ARBA00022723"/>
    </source>
</evidence>
<comment type="cofactor">
    <cofactor evidence="4">
        <name>Mg(2+)</name>
        <dbReference type="ChEBI" id="CHEBI:18420"/>
    </cofactor>
</comment>
<gene>
    <name evidence="5" type="ORF">CRH09_23365</name>
</gene>
<dbReference type="RefSeq" id="WP_098695752.1">
    <property type="nucleotide sequence ID" value="NZ_CP023778.1"/>
</dbReference>
<reference evidence="5 6" key="1">
    <citation type="submission" date="2017-10" db="EMBL/GenBank/DDBJ databases">
        <title>Comparative genomics between pathogenic Norcardia.</title>
        <authorList>
            <person name="Zeng L."/>
        </authorList>
    </citation>
    <scope>NUCLEOTIDE SEQUENCE [LARGE SCALE GENOMIC DNA]</scope>
    <source>
        <strain evidence="5 6">NC_YFY_NT001</strain>
    </source>
</reference>
<accession>A0A291RM71</accession>
<evidence type="ECO:0000256" key="4">
    <source>
        <dbReference type="PIRSR" id="PIRSR600760-2"/>
    </source>
</evidence>
<keyword evidence="2" id="KW-0378">Hydrolase</keyword>
<dbReference type="GO" id="GO:0046872">
    <property type="term" value="F:metal ion binding"/>
    <property type="evidence" value="ECO:0007669"/>
    <property type="project" value="UniProtKB-KW"/>
</dbReference>
<dbReference type="Gene3D" id="3.30.540.10">
    <property type="entry name" value="Fructose-1,6-Bisphosphatase, subunit A, domain 1"/>
    <property type="match status" value="1"/>
</dbReference>
<feature type="binding site" evidence="4">
    <location>
        <position position="88"/>
    </location>
    <ligand>
        <name>Mg(2+)</name>
        <dbReference type="ChEBI" id="CHEBI:18420"/>
        <label>1</label>
        <note>catalytic</note>
    </ligand>
</feature>
<dbReference type="GO" id="GO:0007165">
    <property type="term" value="P:signal transduction"/>
    <property type="evidence" value="ECO:0007669"/>
    <property type="project" value="TreeGrafter"/>
</dbReference>
<feature type="binding site" evidence="4">
    <location>
        <position position="213"/>
    </location>
    <ligand>
        <name>Mg(2+)</name>
        <dbReference type="ChEBI" id="CHEBI:18420"/>
        <label>1</label>
        <note>catalytic</note>
    </ligand>
</feature>
<dbReference type="GeneID" id="88360289"/>
<dbReference type="SUPFAM" id="SSF56655">
    <property type="entry name" value="Carbohydrate phosphatase"/>
    <property type="match status" value="1"/>
</dbReference>
<feature type="binding site" evidence="4">
    <location>
        <position position="72"/>
    </location>
    <ligand>
        <name>Mg(2+)</name>
        <dbReference type="ChEBI" id="CHEBI:18420"/>
        <label>1</label>
        <note>catalytic</note>
    </ligand>
</feature>
<keyword evidence="1 4" id="KW-0479">Metal-binding</keyword>
<evidence type="ECO:0000256" key="3">
    <source>
        <dbReference type="ARBA" id="ARBA00022842"/>
    </source>
</evidence>
<dbReference type="PANTHER" id="PTHR20854">
    <property type="entry name" value="INOSITOL MONOPHOSPHATASE"/>
    <property type="match status" value="1"/>
</dbReference>
<dbReference type="Proteomes" id="UP000221961">
    <property type="component" value="Chromosome"/>
</dbReference>
<protein>
    <submittedName>
        <fullName evidence="5">Inositol monophosphatase</fullName>
    </submittedName>
</protein>
<organism evidence="5 6">
    <name type="scientific">Nocardia terpenica</name>
    <dbReference type="NCBI Taxonomy" id="455432"/>
    <lineage>
        <taxon>Bacteria</taxon>
        <taxon>Bacillati</taxon>
        <taxon>Actinomycetota</taxon>
        <taxon>Actinomycetes</taxon>
        <taxon>Mycobacteriales</taxon>
        <taxon>Nocardiaceae</taxon>
        <taxon>Nocardia</taxon>
    </lineage>
</organism>
<dbReference type="Gene3D" id="3.40.190.80">
    <property type="match status" value="1"/>
</dbReference>
<dbReference type="GO" id="GO:0006020">
    <property type="term" value="P:inositol metabolic process"/>
    <property type="evidence" value="ECO:0007669"/>
    <property type="project" value="TreeGrafter"/>
</dbReference>
<feature type="binding site" evidence="4">
    <location>
        <position position="90"/>
    </location>
    <ligand>
        <name>Mg(2+)</name>
        <dbReference type="ChEBI" id="CHEBI:18420"/>
        <label>2</label>
    </ligand>
</feature>
<keyword evidence="3 4" id="KW-0460">Magnesium</keyword>
<feature type="binding site" evidence="4">
    <location>
        <position position="91"/>
    </location>
    <ligand>
        <name>Mg(2+)</name>
        <dbReference type="ChEBI" id="CHEBI:18420"/>
        <label>1</label>
        <note>catalytic</note>
    </ligand>
</feature>
<evidence type="ECO:0000313" key="5">
    <source>
        <dbReference type="EMBL" id="ATL68686.1"/>
    </source>
</evidence>
<dbReference type="AlphaFoldDB" id="A0A291RM71"/>
<dbReference type="InterPro" id="IPR000760">
    <property type="entry name" value="Inositol_monophosphatase-like"/>
</dbReference>
<proteinExistence type="predicted"/>
<dbReference type="KEGG" id="ntp:CRH09_23365"/>
<evidence type="ECO:0000256" key="2">
    <source>
        <dbReference type="ARBA" id="ARBA00022801"/>
    </source>
</evidence>
<dbReference type="Pfam" id="PF00459">
    <property type="entry name" value="Inositol_P"/>
    <property type="match status" value="1"/>
</dbReference>
<dbReference type="PROSITE" id="PS00629">
    <property type="entry name" value="IMP_1"/>
    <property type="match status" value="1"/>
</dbReference>
<sequence length="268" mass="28683">MSSPAVDPDLLDFAITLADRAGRLAADRFFTTDLAVTTKPDGSAVTDADHAVENLIRTELRQRFADDEIYGEEGGTTPGTSGRSWVIDPIDGTTYFAHRIPLFSTRLACYDEHGPAIGVINEPVAQRMVFAGRGLGCRIRIGDRETTPILRHTDDPADARVEIVNPSRWPGDLLLTLHQNVKITGYLGGIAGGLLTGLIDAIVIGGTEQGYEDLAPLPVIVEEAGCVVTDLDGGPLLSGPGSAVISTRPLHGRLLEIICPTRPGRRRD</sequence>
<evidence type="ECO:0000313" key="6">
    <source>
        <dbReference type="Proteomes" id="UP000221961"/>
    </source>
</evidence>